<accession>A0A196SKT0</accession>
<dbReference type="Proteomes" id="UP000078348">
    <property type="component" value="Unassembled WGS sequence"/>
</dbReference>
<reference evidence="2 3" key="1">
    <citation type="submission" date="2016-05" db="EMBL/GenBank/DDBJ databases">
        <title>Nuclear genome of Blastocystis sp. subtype 1 NandII.</title>
        <authorList>
            <person name="Gentekaki E."/>
            <person name="Curtis B."/>
            <person name="Stairs C."/>
            <person name="Eme L."/>
            <person name="Herman E."/>
            <person name="Klimes V."/>
            <person name="Arias M.C."/>
            <person name="Elias M."/>
            <person name="Hilliou F."/>
            <person name="Klute M."/>
            <person name="Malik S.-B."/>
            <person name="Pightling A."/>
            <person name="Rachubinski R."/>
            <person name="Salas D."/>
            <person name="Schlacht A."/>
            <person name="Suga H."/>
            <person name="Archibald J."/>
            <person name="Ball S.G."/>
            <person name="Clark G."/>
            <person name="Dacks J."/>
            <person name="Van Der Giezen M."/>
            <person name="Tsaousis A."/>
            <person name="Roger A."/>
        </authorList>
    </citation>
    <scope>NUCLEOTIDE SEQUENCE [LARGE SCALE GENOMIC DNA]</scope>
    <source>
        <strain evidence="3">ATCC 50177 / NandII</strain>
    </source>
</reference>
<comment type="caution">
    <text evidence="2">The sequence shown here is derived from an EMBL/GenBank/DDBJ whole genome shotgun (WGS) entry which is preliminary data.</text>
</comment>
<dbReference type="InterPro" id="IPR055261">
    <property type="entry name" value="PI_transfer_N"/>
</dbReference>
<organism evidence="2 3">
    <name type="scientific">Blastocystis sp. subtype 1 (strain ATCC 50177 / NandII)</name>
    <dbReference type="NCBI Taxonomy" id="478820"/>
    <lineage>
        <taxon>Eukaryota</taxon>
        <taxon>Sar</taxon>
        <taxon>Stramenopiles</taxon>
        <taxon>Bigyra</taxon>
        <taxon>Opalozoa</taxon>
        <taxon>Opalinata</taxon>
        <taxon>Blastocystidae</taxon>
        <taxon>Blastocystis</taxon>
    </lineage>
</organism>
<dbReference type="SUPFAM" id="SSF55961">
    <property type="entry name" value="Bet v1-like"/>
    <property type="match status" value="1"/>
</dbReference>
<protein>
    <submittedName>
        <fullName evidence="2">Phosphatidylinositol transfer protein beta</fullName>
    </submittedName>
</protein>
<gene>
    <name evidence="2" type="ORF">AV274_0595</name>
</gene>
<dbReference type="PANTHER" id="PTHR10658">
    <property type="entry name" value="PHOSPHATIDYLINOSITOL TRANSFER PROTEIN"/>
    <property type="match status" value="1"/>
</dbReference>
<dbReference type="AlphaFoldDB" id="A0A196SKT0"/>
<evidence type="ECO:0000313" key="2">
    <source>
        <dbReference type="EMBL" id="OAO17653.1"/>
    </source>
</evidence>
<dbReference type="PANTHER" id="PTHR10658:SF11">
    <property type="entry name" value="VIBRATOR, ISOFORM B"/>
    <property type="match status" value="1"/>
</dbReference>
<evidence type="ECO:0000259" key="1">
    <source>
        <dbReference type="Pfam" id="PF02121"/>
    </source>
</evidence>
<dbReference type="OrthoDB" id="18453at2759"/>
<proteinExistence type="predicted"/>
<dbReference type="EMBL" id="LXWW01000022">
    <property type="protein sequence ID" value="OAO17653.1"/>
    <property type="molecule type" value="Genomic_DNA"/>
</dbReference>
<dbReference type="STRING" id="478820.A0A196SKT0"/>
<dbReference type="GO" id="GO:0005548">
    <property type="term" value="F:phospholipid transporter activity"/>
    <property type="evidence" value="ECO:0007669"/>
    <property type="project" value="InterPro"/>
</dbReference>
<dbReference type="Pfam" id="PF02121">
    <property type="entry name" value="IP_trans"/>
    <property type="match status" value="1"/>
</dbReference>
<dbReference type="Gene3D" id="3.30.530.20">
    <property type="match status" value="1"/>
</dbReference>
<keyword evidence="3" id="KW-1185">Reference proteome</keyword>
<feature type="domain" description="Phosphatidylinositol transfer protein N-terminal" evidence="1">
    <location>
        <begin position="3"/>
        <end position="259"/>
    </location>
</feature>
<dbReference type="InterPro" id="IPR023393">
    <property type="entry name" value="START-like_dom_sf"/>
</dbReference>
<evidence type="ECO:0000313" key="3">
    <source>
        <dbReference type="Proteomes" id="UP000078348"/>
    </source>
</evidence>
<name>A0A196SKT0_BLAHN</name>
<sequence length="275" mass="31963">MLLEFRIPLPYCVEDPNVGYLFMNMEACKQATGGGEGVEWLVEEEYDNTDGHMTCDVPGYSPPKNKGIYTLKHYLIGSKLPSWLAKILPEGATYLEEKVWINSGYRFATITNGYLAKNKFSIVLESTFRNHERAELDNVFNLTEKQLNARIVDRYDVCDVYKNEKIPDKENICHFQSSHIPGSPLKPGWWKDRDLSQISGHYWLLHINFAYFGFQSLVENMIVTNQRFMNRQTERQMISSIDSWHDLTEVQIHDMELKCMEELKEMIKSAELSQA</sequence>
<dbReference type="InterPro" id="IPR001666">
    <property type="entry name" value="PI_transfer"/>
</dbReference>